<dbReference type="SMART" id="SM01321">
    <property type="entry name" value="Y1_Tnp"/>
    <property type="match status" value="1"/>
</dbReference>
<protein>
    <submittedName>
        <fullName evidence="2">Transposase</fullName>
    </submittedName>
</protein>
<dbReference type="PANTHER" id="PTHR36966">
    <property type="entry name" value="REP-ASSOCIATED TYROSINE TRANSPOSASE"/>
    <property type="match status" value="1"/>
</dbReference>
<sequence>MEWCVMPNHVHALISMEGRSLGSIVQTWKGASAAAINKQLDRRGTLWMPDYHDRFIRDADHFHDARIYIRRNPVKAGLCLEPQLWPLSSAGTNWNPEAGAD</sequence>
<comment type="caution">
    <text evidence="2">The sequence shown here is derived from an EMBL/GenBank/DDBJ whole genome shotgun (WGS) entry which is preliminary data.</text>
</comment>
<evidence type="ECO:0000313" key="2">
    <source>
        <dbReference type="EMBL" id="MCW1917028.1"/>
    </source>
</evidence>
<proteinExistence type="predicted"/>
<keyword evidence="3" id="KW-1185">Reference proteome</keyword>
<evidence type="ECO:0000313" key="3">
    <source>
        <dbReference type="Proteomes" id="UP001165653"/>
    </source>
</evidence>
<dbReference type="Pfam" id="PF01797">
    <property type="entry name" value="Y1_Tnp"/>
    <property type="match status" value="1"/>
</dbReference>
<organism evidence="2 3">
    <name type="scientific">Luteolibacter rhizosphaerae</name>
    <dbReference type="NCBI Taxonomy" id="2989719"/>
    <lineage>
        <taxon>Bacteria</taxon>
        <taxon>Pseudomonadati</taxon>
        <taxon>Verrucomicrobiota</taxon>
        <taxon>Verrucomicrobiia</taxon>
        <taxon>Verrucomicrobiales</taxon>
        <taxon>Verrucomicrobiaceae</taxon>
        <taxon>Luteolibacter</taxon>
    </lineage>
</organism>
<name>A0ABT3GB18_9BACT</name>
<dbReference type="InterPro" id="IPR036515">
    <property type="entry name" value="Transposase_17_sf"/>
</dbReference>
<accession>A0ABT3GB18</accession>
<dbReference type="SUPFAM" id="SSF143422">
    <property type="entry name" value="Transposase IS200-like"/>
    <property type="match status" value="1"/>
</dbReference>
<dbReference type="Proteomes" id="UP001165653">
    <property type="component" value="Unassembled WGS sequence"/>
</dbReference>
<dbReference type="PANTHER" id="PTHR36966:SF1">
    <property type="entry name" value="REP-ASSOCIATED TYROSINE TRANSPOSASE"/>
    <property type="match status" value="1"/>
</dbReference>
<reference evidence="2" key="1">
    <citation type="submission" date="2022-10" db="EMBL/GenBank/DDBJ databases">
        <title>Luteolibacter sp. GHJ8, whole genome shotgun sequencing project.</title>
        <authorList>
            <person name="Zhao G."/>
            <person name="Shen L."/>
        </authorList>
    </citation>
    <scope>NUCLEOTIDE SEQUENCE</scope>
    <source>
        <strain evidence="2">GHJ8</strain>
    </source>
</reference>
<dbReference type="InterPro" id="IPR002686">
    <property type="entry name" value="Transposase_17"/>
</dbReference>
<feature type="domain" description="Transposase IS200-like" evidence="1">
    <location>
        <begin position="1"/>
        <end position="72"/>
    </location>
</feature>
<gene>
    <name evidence="2" type="ORF">OJ996_25790</name>
</gene>
<dbReference type="InterPro" id="IPR052715">
    <property type="entry name" value="RAYT_transposase"/>
</dbReference>
<evidence type="ECO:0000259" key="1">
    <source>
        <dbReference type="SMART" id="SM01321"/>
    </source>
</evidence>
<dbReference type="Gene3D" id="3.30.70.1290">
    <property type="entry name" value="Transposase IS200-like"/>
    <property type="match status" value="1"/>
</dbReference>
<dbReference type="EMBL" id="JAPDDR010000024">
    <property type="protein sequence ID" value="MCW1917028.1"/>
    <property type="molecule type" value="Genomic_DNA"/>
</dbReference>